<dbReference type="EMBL" id="CM001881">
    <property type="protein sequence ID" value="EOY22867.1"/>
    <property type="molecule type" value="Genomic_DNA"/>
</dbReference>
<evidence type="ECO:0000256" key="1">
    <source>
        <dbReference type="SAM" id="MobiDB-lite"/>
    </source>
</evidence>
<dbReference type="AlphaFoldDB" id="A0A061G0X8"/>
<gene>
    <name evidence="3" type="ORF">TCM_014913</name>
</gene>
<keyword evidence="2" id="KW-0732">Signal</keyword>
<accession>A0A061G0X8</accession>
<evidence type="ECO:0000313" key="4">
    <source>
        <dbReference type="Proteomes" id="UP000026915"/>
    </source>
</evidence>
<evidence type="ECO:0000256" key="2">
    <source>
        <dbReference type="SAM" id="SignalP"/>
    </source>
</evidence>
<organism evidence="3 4">
    <name type="scientific">Theobroma cacao</name>
    <name type="common">Cacao</name>
    <name type="synonym">Cocoa</name>
    <dbReference type="NCBI Taxonomy" id="3641"/>
    <lineage>
        <taxon>Eukaryota</taxon>
        <taxon>Viridiplantae</taxon>
        <taxon>Streptophyta</taxon>
        <taxon>Embryophyta</taxon>
        <taxon>Tracheophyta</taxon>
        <taxon>Spermatophyta</taxon>
        <taxon>Magnoliopsida</taxon>
        <taxon>eudicotyledons</taxon>
        <taxon>Gunneridae</taxon>
        <taxon>Pentapetalae</taxon>
        <taxon>rosids</taxon>
        <taxon>malvids</taxon>
        <taxon>Malvales</taxon>
        <taxon>Malvaceae</taxon>
        <taxon>Byttnerioideae</taxon>
        <taxon>Theobroma</taxon>
    </lineage>
</organism>
<evidence type="ECO:0000313" key="3">
    <source>
        <dbReference type="EMBL" id="EOY22867.1"/>
    </source>
</evidence>
<name>A0A061G0X8_THECC</name>
<dbReference type="InParanoid" id="A0A061G0X8"/>
<feature type="region of interest" description="Disordered" evidence="1">
    <location>
        <begin position="33"/>
        <end position="62"/>
    </location>
</feature>
<protein>
    <submittedName>
        <fullName evidence="3">Uncharacterized protein</fullName>
    </submittedName>
</protein>
<feature type="signal peptide" evidence="2">
    <location>
        <begin position="1"/>
        <end position="26"/>
    </location>
</feature>
<proteinExistence type="predicted"/>
<dbReference type="Gramene" id="EOY22867">
    <property type="protein sequence ID" value="EOY22867"/>
    <property type="gene ID" value="TCM_014913"/>
</dbReference>
<dbReference type="Proteomes" id="UP000026915">
    <property type="component" value="Chromosome 3"/>
</dbReference>
<reference evidence="3 4" key="1">
    <citation type="journal article" date="2013" name="Genome Biol.">
        <title>The genome sequence of the most widely cultivated cacao type and its use to identify candidate genes regulating pod color.</title>
        <authorList>
            <person name="Motamayor J.C."/>
            <person name="Mockaitis K."/>
            <person name="Schmutz J."/>
            <person name="Haiminen N."/>
            <person name="Iii D.L."/>
            <person name="Cornejo O."/>
            <person name="Findley S.D."/>
            <person name="Zheng P."/>
            <person name="Utro F."/>
            <person name="Royaert S."/>
            <person name="Saski C."/>
            <person name="Jenkins J."/>
            <person name="Podicheti R."/>
            <person name="Zhao M."/>
            <person name="Scheffler B.E."/>
            <person name="Stack J.C."/>
            <person name="Feltus F.A."/>
            <person name="Mustiga G.M."/>
            <person name="Amores F."/>
            <person name="Phillips W."/>
            <person name="Marelli J.P."/>
            <person name="May G.D."/>
            <person name="Shapiro H."/>
            <person name="Ma J."/>
            <person name="Bustamante C.D."/>
            <person name="Schnell R.J."/>
            <person name="Main D."/>
            <person name="Gilbert D."/>
            <person name="Parida L."/>
            <person name="Kuhn D.N."/>
        </authorList>
    </citation>
    <scope>NUCLEOTIDE SEQUENCE [LARGE SCALE GENOMIC DNA]</scope>
    <source>
        <strain evidence="4">cv. Matina 1-6</strain>
    </source>
</reference>
<feature type="chain" id="PRO_5001603082" evidence="2">
    <location>
        <begin position="27"/>
        <end position="62"/>
    </location>
</feature>
<keyword evidence="4" id="KW-1185">Reference proteome</keyword>
<sequence length="62" mass="6910">MASKTCLSQWAVLFIVILLLLSSAMASRDAVTRSSTLHSSYEKGRGLASKPARDDPWDHNYR</sequence>
<dbReference type="HOGENOM" id="CLU_2908640_0_0_1"/>
<feature type="compositionally biased region" description="Basic and acidic residues" evidence="1">
    <location>
        <begin position="40"/>
        <end position="62"/>
    </location>
</feature>